<dbReference type="EMBL" id="JAVRHX010000003">
    <property type="protein sequence ID" value="MDT0595422.1"/>
    <property type="molecule type" value="Genomic_DNA"/>
</dbReference>
<keyword evidence="5" id="KW-1185">Reference proteome</keyword>
<dbReference type="EC" id="2.7.7.65" evidence="1"/>
<name>A0ABU2ZS20_9ALTE</name>
<dbReference type="InterPro" id="IPR035965">
    <property type="entry name" value="PAS-like_dom_sf"/>
</dbReference>
<protein>
    <recommendedName>
        <fullName evidence="1">diguanylate cyclase</fullName>
        <ecNumber evidence="1">2.7.7.65</ecNumber>
    </recommendedName>
</protein>
<dbReference type="SUPFAM" id="SSF55785">
    <property type="entry name" value="PYP-like sensor domain (PAS domain)"/>
    <property type="match status" value="1"/>
</dbReference>
<reference evidence="4 5" key="1">
    <citation type="submission" date="2023-09" db="EMBL/GenBank/DDBJ databases">
        <authorList>
            <person name="Rey-Velasco X."/>
        </authorList>
    </citation>
    <scope>NUCLEOTIDE SEQUENCE [LARGE SCALE GENOMIC DNA]</scope>
    <source>
        <strain evidence="4 5">P117</strain>
    </source>
</reference>
<evidence type="ECO:0000256" key="2">
    <source>
        <dbReference type="ARBA" id="ARBA00034247"/>
    </source>
</evidence>
<dbReference type="InterPro" id="IPR013656">
    <property type="entry name" value="PAS_4"/>
</dbReference>
<proteinExistence type="predicted"/>
<dbReference type="SMART" id="SM00267">
    <property type="entry name" value="GGDEF"/>
    <property type="match status" value="1"/>
</dbReference>
<accession>A0ABU2ZS20</accession>
<comment type="caution">
    <text evidence="4">The sequence shown here is derived from an EMBL/GenBank/DDBJ whole genome shotgun (WGS) entry which is preliminary data.</text>
</comment>
<dbReference type="Gene3D" id="3.30.70.270">
    <property type="match status" value="1"/>
</dbReference>
<dbReference type="Pfam" id="PF08448">
    <property type="entry name" value="PAS_4"/>
    <property type="match status" value="1"/>
</dbReference>
<dbReference type="RefSeq" id="WP_311368938.1">
    <property type="nucleotide sequence ID" value="NZ_JAVRHX010000003.1"/>
</dbReference>
<evidence type="ECO:0000256" key="1">
    <source>
        <dbReference type="ARBA" id="ARBA00012528"/>
    </source>
</evidence>
<comment type="catalytic activity">
    <reaction evidence="2">
        <text>2 GTP = 3',3'-c-di-GMP + 2 diphosphate</text>
        <dbReference type="Rhea" id="RHEA:24898"/>
        <dbReference type="ChEBI" id="CHEBI:33019"/>
        <dbReference type="ChEBI" id="CHEBI:37565"/>
        <dbReference type="ChEBI" id="CHEBI:58805"/>
        <dbReference type="EC" id="2.7.7.65"/>
    </reaction>
</comment>
<dbReference type="InterPro" id="IPR000160">
    <property type="entry name" value="GGDEF_dom"/>
</dbReference>
<dbReference type="NCBIfam" id="TIGR00254">
    <property type="entry name" value="GGDEF"/>
    <property type="match status" value="1"/>
</dbReference>
<dbReference type="PROSITE" id="PS50887">
    <property type="entry name" value="GGDEF"/>
    <property type="match status" value="1"/>
</dbReference>
<dbReference type="CDD" id="cd01949">
    <property type="entry name" value="GGDEF"/>
    <property type="match status" value="1"/>
</dbReference>
<dbReference type="PANTHER" id="PTHR45138:SF9">
    <property type="entry name" value="DIGUANYLATE CYCLASE DGCM-RELATED"/>
    <property type="match status" value="1"/>
</dbReference>
<feature type="domain" description="GGDEF" evidence="3">
    <location>
        <begin position="186"/>
        <end position="317"/>
    </location>
</feature>
<dbReference type="InterPro" id="IPR050469">
    <property type="entry name" value="Diguanylate_Cyclase"/>
</dbReference>
<gene>
    <name evidence="4" type="ORF">RM552_11245</name>
</gene>
<keyword evidence="4" id="KW-0808">Transferase</keyword>
<dbReference type="InterPro" id="IPR029787">
    <property type="entry name" value="Nucleotide_cyclase"/>
</dbReference>
<dbReference type="InterPro" id="IPR043128">
    <property type="entry name" value="Rev_trsase/Diguanyl_cyclase"/>
</dbReference>
<evidence type="ECO:0000313" key="4">
    <source>
        <dbReference type="EMBL" id="MDT0595422.1"/>
    </source>
</evidence>
<evidence type="ECO:0000313" key="5">
    <source>
        <dbReference type="Proteomes" id="UP001253545"/>
    </source>
</evidence>
<dbReference type="Proteomes" id="UP001253545">
    <property type="component" value="Unassembled WGS sequence"/>
</dbReference>
<dbReference type="SUPFAM" id="SSF55073">
    <property type="entry name" value="Nucleotide cyclase"/>
    <property type="match status" value="1"/>
</dbReference>
<sequence>MPMSNKISESTEWVNALLASLEMGIVIVNNNYEVEVWNQFMENHSKIDAQEISGQCLFKVFPDIEENWLKNKCKPVFALATPVFMIWEQRKYLFQFEASRPVTSDADFMYQNITITPLLNESGEVDKLCFLVYDATDQALNKLRVDRLNKQLKTISRVDGLTGLYNRRYWQERFDLEYKLSVRSKSCNTLMMLDIDHFKKVNDTYGHQAGDAVIRHIADTIKAATRETDVCGRYGGEEFAILLPDTEAKNAVTVAERIRKLVQATEVDYEGQIIKYTCSLGIAQNTNEYTKPSQWIEIADQALYKAKETGRNKVVVL</sequence>
<evidence type="ECO:0000259" key="3">
    <source>
        <dbReference type="PROSITE" id="PS50887"/>
    </source>
</evidence>
<dbReference type="PANTHER" id="PTHR45138">
    <property type="entry name" value="REGULATORY COMPONENTS OF SENSORY TRANSDUCTION SYSTEM"/>
    <property type="match status" value="1"/>
</dbReference>
<organism evidence="4 5">
    <name type="scientific">Glaciecola petra</name>
    <dbReference type="NCBI Taxonomy" id="3075602"/>
    <lineage>
        <taxon>Bacteria</taxon>
        <taxon>Pseudomonadati</taxon>
        <taxon>Pseudomonadota</taxon>
        <taxon>Gammaproteobacteria</taxon>
        <taxon>Alteromonadales</taxon>
        <taxon>Alteromonadaceae</taxon>
        <taxon>Glaciecola</taxon>
    </lineage>
</organism>
<keyword evidence="4" id="KW-0548">Nucleotidyltransferase</keyword>
<dbReference type="GO" id="GO:0052621">
    <property type="term" value="F:diguanylate cyclase activity"/>
    <property type="evidence" value="ECO:0007669"/>
    <property type="project" value="UniProtKB-EC"/>
</dbReference>
<dbReference type="Gene3D" id="3.30.450.20">
    <property type="entry name" value="PAS domain"/>
    <property type="match status" value="1"/>
</dbReference>
<dbReference type="Pfam" id="PF00990">
    <property type="entry name" value="GGDEF"/>
    <property type="match status" value="1"/>
</dbReference>